<dbReference type="InterPro" id="IPR002401">
    <property type="entry name" value="Cyt_P450_E_grp-I"/>
</dbReference>
<dbReference type="Gene3D" id="1.10.630.10">
    <property type="entry name" value="Cytochrome P450"/>
    <property type="match status" value="1"/>
</dbReference>
<evidence type="ECO:0000256" key="5">
    <source>
        <dbReference type="RuleBase" id="RU000461"/>
    </source>
</evidence>
<dbReference type="Pfam" id="PF00067">
    <property type="entry name" value="p450"/>
    <property type="match status" value="1"/>
</dbReference>
<organism evidence="6 7">
    <name type="scientific">Phascolomyces articulosus</name>
    <dbReference type="NCBI Taxonomy" id="60185"/>
    <lineage>
        <taxon>Eukaryota</taxon>
        <taxon>Fungi</taxon>
        <taxon>Fungi incertae sedis</taxon>
        <taxon>Mucoromycota</taxon>
        <taxon>Mucoromycotina</taxon>
        <taxon>Mucoromycetes</taxon>
        <taxon>Mucorales</taxon>
        <taxon>Lichtheimiaceae</taxon>
        <taxon>Phascolomyces</taxon>
    </lineage>
</organism>
<comment type="similarity">
    <text evidence="5">Belongs to the cytochrome P450 family.</text>
</comment>
<dbReference type="InterPro" id="IPR036396">
    <property type="entry name" value="Cyt_P450_sf"/>
</dbReference>
<comment type="caution">
    <text evidence="6">The sequence shown here is derived from an EMBL/GenBank/DDBJ whole genome shotgun (WGS) entry which is preliminary data.</text>
</comment>
<dbReference type="InterPro" id="IPR017972">
    <property type="entry name" value="Cyt_P450_CS"/>
</dbReference>
<dbReference type="GO" id="GO:0020037">
    <property type="term" value="F:heme binding"/>
    <property type="evidence" value="ECO:0007669"/>
    <property type="project" value="InterPro"/>
</dbReference>
<evidence type="ECO:0000256" key="4">
    <source>
        <dbReference type="PIRSR" id="PIRSR602401-1"/>
    </source>
</evidence>
<dbReference type="GO" id="GO:0004497">
    <property type="term" value="F:monooxygenase activity"/>
    <property type="evidence" value="ECO:0007669"/>
    <property type="project" value="UniProtKB-KW"/>
</dbReference>
<keyword evidence="2 5" id="KW-0560">Oxidoreductase</keyword>
<reference evidence="6" key="2">
    <citation type="submission" date="2023-02" db="EMBL/GenBank/DDBJ databases">
        <authorList>
            <consortium name="DOE Joint Genome Institute"/>
            <person name="Mondo S.J."/>
            <person name="Chang Y."/>
            <person name="Wang Y."/>
            <person name="Ahrendt S."/>
            <person name="Andreopoulos W."/>
            <person name="Barry K."/>
            <person name="Beard J."/>
            <person name="Benny G.L."/>
            <person name="Blankenship S."/>
            <person name="Bonito G."/>
            <person name="Cuomo C."/>
            <person name="Desiro A."/>
            <person name="Gervers K.A."/>
            <person name="Hundley H."/>
            <person name="Kuo A."/>
            <person name="LaButti K."/>
            <person name="Lang B.F."/>
            <person name="Lipzen A."/>
            <person name="O'Donnell K."/>
            <person name="Pangilinan J."/>
            <person name="Reynolds N."/>
            <person name="Sandor L."/>
            <person name="Smith M.W."/>
            <person name="Tsang A."/>
            <person name="Grigoriev I.V."/>
            <person name="Stajich J.E."/>
            <person name="Spatafora J.W."/>
        </authorList>
    </citation>
    <scope>NUCLEOTIDE SEQUENCE</scope>
    <source>
        <strain evidence="6">RSA 2281</strain>
    </source>
</reference>
<dbReference type="PROSITE" id="PS00086">
    <property type="entry name" value="CYTOCHROME_P450"/>
    <property type="match status" value="1"/>
</dbReference>
<comment type="cofactor">
    <cofactor evidence="4">
        <name>heme</name>
        <dbReference type="ChEBI" id="CHEBI:30413"/>
    </cofactor>
</comment>
<dbReference type="InterPro" id="IPR050364">
    <property type="entry name" value="Cytochrome_P450_fung"/>
</dbReference>
<dbReference type="PRINTS" id="PR00385">
    <property type="entry name" value="P450"/>
</dbReference>
<dbReference type="EMBL" id="JAIXMP010000046">
    <property type="protein sequence ID" value="KAI9246447.1"/>
    <property type="molecule type" value="Genomic_DNA"/>
</dbReference>
<name>A0AAD5JXE4_9FUNG</name>
<dbReference type="AlphaFoldDB" id="A0AAD5JXE4"/>
<dbReference type="GO" id="GO:0005506">
    <property type="term" value="F:iron ion binding"/>
    <property type="evidence" value="ECO:0007669"/>
    <property type="project" value="InterPro"/>
</dbReference>
<evidence type="ECO:0000313" key="6">
    <source>
        <dbReference type="EMBL" id="KAI9246447.1"/>
    </source>
</evidence>
<dbReference type="GO" id="GO:0016705">
    <property type="term" value="F:oxidoreductase activity, acting on paired donors, with incorporation or reduction of molecular oxygen"/>
    <property type="evidence" value="ECO:0007669"/>
    <property type="project" value="InterPro"/>
</dbReference>
<dbReference type="InterPro" id="IPR001128">
    <property type="entry name" value="Cyt_P450"/>
</dbReference>
<dbReference type="Proteomes" id="UP001209540">
    <property type="component" value="Unassembled WGS sequence"/>
</dbReference>
<protein>
    <submittedName>
        <fullName evidence="6">Cytochrome P450</fullName>
    </submittedName>
</protein>
<reference evidence="6" key="1">
    <citation type="journal article" date="2022" name="IScience">
        <title>Evolution of zygomycete secretomes and the origins of terrestrial fungal ecologies.</title>
        <authorList>
            <person name="Chang Y."/>
            <person name="Wang Y."/>
            <person name="Mondo S."/>
            <person name="Ahrendt S."/>
            <person name="Andreopoulos W."/>
            <person name="Barry K."/>
            <person name="Beard J."/>
            <person name="Benny G.L."/>
            <person name="Blankenship S."/>
            <person name="Bonito G."/>
            <person name="Cuomo C."/>
            <person name="Desiro A."/>
            <person name="Gervers K.A."/>
            <person name="Hundley H."/>
            <person name="Kuo A."/>
            <person name="LaButti K."/>
            <person name="Lang B.F."/>
            <person name="Lipzen A."/>
            <person name="O'Donnell K."/>
            <person name="Pangilinan J."/>
            <person name="Reynolds N."/>
            <person name="Sandor L."/>
            <person name="Smith M.E."/>
            <person name="Tsang A."/>
            <person name="Grigoriev I.V."/>
            <person name="Stajich J.E."/>
            <person name="Spatafora J.W."/>
        </authorList>
    </citation>
    <scope>NUCLEOTIDE SEQUENCE</scope>
    <source>
        <strain evidence="6">RSA 2281</strain>
    </source>
</reference>
<proteinExistence type="inferred from homology"/>
<keyword evidence="1 4" id="KW-0479">Metal-binding</keyword>
<feature type="binding site" description="axial binding residue" evidence="4">
    <location>
        <position position="443"/>
    </location>
    <ligand>
        <name>heme</name>
        <dbReference type="ChEBI" id="CHEBI:30413"/>
    </ligand>
    <ligandPart>
        <name>Fe</name>
        <dbReference type="ChEBI" id="CHEBI:18248"/>
    </ligandPart>
</feature>
<evidence type="ECO:0000256" key="2">
    <source>
        <dbReference type="ARBA" id="ARBA00023002"/>
    </source>
</evidence>
<dbReference type="PANTHER" id="PTHR46300">
    <property type="entry name" value="P450, PUTATIVE (EUROFUNG)-RELATED-RELATED"/>
    <property type="match status" value="1"/>
</dbReference>
<evidence type="ECO:0000313" key="7">
    <source>
        <dbReference type="Proteomes" id="UP001209540"/>
    </source>
</evidence>
<dbReference type="PRINTS" id="PR00463">
    <property type="entry name" value="EP450I"/>
</dbReference>
<accession>A0AAD5JXE4</accession>
<keyword evidence="3 4" id="KW-0408">Iron</keyword>
<keyword evidence="7" id="KW-1185">Reference proteome</keyword>
<keyword evidence="4 5" id="KW-0349">Heme</keyword>
<gene>
    <name evidence="6" type="ORF">BDA99DRAFT_565479</name>
</gene>
<dbReference type="SUPFAM" id="SSF48264">
    <property type="entry name" value="Cytochrome P450"/>
    <property type="match status" value="1"/>
</dbReference>
<sequence>MATSFALYGLYVTMGSCNNTTLDNKNLSLKEVPSPGGALPYFGHLFKIPSSLPALKFDEWHRQYGPLIRVKMGVEQWIVIGERRIANDILKAKGAVTSGRPYHLFLSQYHTLQQRGPVFTQPDKRWKKNRTAAQTILGTKGVDQNMYIIESEAARITKMLLEGSANNGNINITKYMQLAPLNVILRTCFGKSVTSIDDPLFLAIVETIDATVKWGAPRQDMGSFLPAFSKIFELFMGTEEHMQHYTYEVRNPLFRRLIQEAVKNDTPCFAKVMHRLKEEDEFEEDDIIVFMSDMVNAGTDPTAVTLMWAFVILSHYPNVQKKICDEVDEFITMHNRLPHYSERENFPYLISVQKECMRYRSAKHLAIPQKATQDFEYQGYIISEGAVILPNTYTLCGSTEFYDSPEEFIPERYINDLSSFSESVNASIDVRDQYTFGWGRRMCPGVHLVDVEFFNIWVHIFAASIIEPKLDKDGKFKYVDLNRCNDLGILVAPENPYLRFVKRPDCLI</sequence>
<evidence type="ECO:0000256" key="1">
    <source>
        <dbReference type="ARBA" id="ARBA00022723"/>
    </source>
</evidence>
<dbReference type="PANTHER" id="PTHR46300:SF6">
    <property type="entry name" value="CYTOCHROME P450 2C30"/>
    <property type="match status" value="1"/>
</dbReference>
<evidence type="ECO:0000256" key="3">
    <source>
        <dbReference type="ARBA" id="ARBA00023004"/>
    </source>
</evidence>
<keyword evidence="5" id="KW-0503">Monooxygenase</keyword>